<gene>
    <name evidence="3" type="ORF">A2846_04700</name>
</gene>
<dbReference type="InterPro" id="IPR002637">
    <property type="entry name" value="RdgB/HAM1"/>
</dbReference>
<accession>A0A1F5P2U8</accession>
<reference evidence="3 4" key="1">
    <citation type="journal article" date="2016" name="Nat. Commun.">
        <title>Thousands of microbial genomes shed light on interconnected biogeochemical processes in an aquifer system.</title>
        <authorList>
            <person name="Anantharaman K."/>
            <person name="Brown C.T."/>
            <person name="Hug L.A."/>
            <person name="Sharon I."/>
            <person name="Castelle C.J."/>
            <person name="Probst A.J."/>
            <person name="Thomas B.C."/>
            <person name="Singh A."/>
            <person name="Wilkins M.J."/>
            <person name="Karaoz U."/>
            <person name="Brodie E.L."/>
            <person name="Williams K.H."/>
            <person name="Hubbard S.S."/>
            <person name="Banfield J.F."/>
        </authorList>
    </citation>
    <scope>NUCLEOTIDE SEQUENCE [LARGE SCALE GENOMIC DNA]</scope>
</reference>
<evidence type="ECO:0008006" key="5">
    <source>
        <dbReference type="Google" id="ProtNLM"/>
    </source>
</evidence>
<dbReference type="AlphaFoldDB" id="A0A1F5P2U8"/>
<dbReference type="Proteomes" id="UP000176339">
    <property type="component" value="Unassembled WGS sequence"/>
</dbReference>
<evidence type="ECO:0000256" key="2">
    <source>
        <dbReference type="ARBA" id="ARBA00022801"/>
    </source>
</evidence>
<organism evidence="3 4">
    <name type="scientific">Candidatus Doudnabacteria bacterium RIFCSPHIGHO2_01_FULL_49_9</name>
    <dbReference type="NCBI Taxonomy" id="1817827"/>
    <lineage>
        <taxon>Bacteria</taxon>
        <taxon>Candidatus Doudnaibacteriota</taxon>
    </lineage>
</organism>
<sequence>MIYYVTGSQHKFEGAKSHLADHGIKIRQKVMPIIEIQSDSTTEIAVDKAKNAFAVLKQPLFVNDSGWAIPALNGFPGAFMAFVNKWFTAEDFIALMKGKKNREVVLKQVVVYIDRKTIKVFEQSIVGKILTKASRVSGRPSEMISSFSDGKTSETELRTKGVRAFEAEAELWHKLANWLKKNRRS</sequence>
<proteinExistence type="inferred from homology"/>
<evidence type="ECO:0000313" key="4">
    <source>
        <dbReference type="Proteomes" id="UP000176339"/>
    </source>
</evidence>
<dbReference type="Gene3D" id="3.90.950.10">
    <property type="match status" value="1"/>
</dbReference>
<dbReference type="Pfam" id="PF01725">
    <property type="entry name" value="Ham1p_like"/>
    <property type="match status" value="1"/>
</dbReference>
<comment type="similarity">
    <text evidence="1">Belongs to the HAM1 NTPase family.</text>
</comment>
<dbReference type="GO" id="GO:0047429">
    <property type="term" value="F:nucleoside triphosphate diphosphatase activity"/>
    <property type="evidence" value="ECO:0007669"/>
    <property type="project" value="InterPro"/>
</dbReference>
<keyword evidence="2" id="KW-0378">Hydrolase</keyword>
<dbReference type="PANTHER" id="PTHR11067">
    <property type="entry name" value="INOSINE TRIPHOSPHATE PYROPHOSPHATASE/HAM1 PROTEIN"/>
    <property type="match status" value="1"/>
</dbReference>
<protein>
    <recommendedName>
        <fullName evidence="5">Non-canonical purine NTP phosphatase/PRRC1 domain-containing protein</fullName>
    </recommendedName>
</protein>
<evidence type="ECO:0000256" key="1">
    <source>
        <dbReference type="ARBA" id="ARBA00008023"/>
    </source>
</evidence>
<comment type="caution">
    <text evidence="3">The sequence shown here is derived from an EMBL/GenBank/DDBJ whole genome shotgun (WGS) entry which is preliminary data.</text>
</comment>
<dbReference type="GO" id="GO:0009143">
    <property type="term" value="P:nucleoside triphosphate catabolic process"/>
    <property type="evidence" value="ECO:0007669"/>
    <property type="project" value="InterPro"/>
</dbReference>
<dbReference type="GO" id="GO:0005737">
    <property type="term" value="C:cytoplasm"/>
    <property type="evidence" value="ECO:0007669"/>
    <property type="project" value="TreeGrafter"/>
</dbReference>
<evidence type="ECO:0000313" key="3">
    <source>
        <dbReference type="EMBL" id="OGE84257.1"/>
    </source>
</evidence>
<name>A0A1F5P2U8_9BACT</name>
<dbReference type="EMBL" id="MFEN01000021">
    <property type="protein sequence ID" value="OGE84257.1"/>
    <property type="molecule type" value="Genomic_DNA"/>
</dbReference>
<dbReference type="PANTHER" id="PTHR11067:SF9">
    <property type="entry name" value="INOSINE TRIPHOSPHATE PYROPHOSPHATASE"/>
    <property type="match status" value="1"/>
</dbReference>
<dbReference type="SUPFAM" id="SSF52972">
    <property type="entry name" value="ITPase-like"/>
    <property type="match status" value="1"/>
</dbReference>
<dbReference type="InterPro" id="IPR029001">
    <property type="entry name" value="ITPase-like_fam"/>
</dbReference>